<dbReference type="Pfam" id="PF15711">
    <property type="entry name" value="ILEI"/>
    <property type="match status" value="1"/>
</dbReference>
<name>A0A8T9QF58_9BACT</name>
<proteinExistence type="predicted"/>
<keyword evidence="3" id="KW-1185">Reference proteome</keyword>
<dbReference type="RefSeq" id="WP_244678387.1">
    <property type="nucleotide sequence ID" value="NZ_CP095046.1"/>
</dbReference>
<dbReference type="InterPro" id="IPR039477">
    <property type="entry name" value="ILEI/PANDER_dom"/>
</dbReference>
<protein>
    <recommendedName>
        <fullName evidence="1">ILEI/PANDER domain-containing protein</fullName>
    </recommendedName>
</protein>
<organism evidence="2 3">
    <name type="scientific">Hymenobacter cellulosilyticus</name>
    <dbReference type="NCBI Taxonomy" id="2932248"/>
    <lineage>
        <taxon>Bacteria</taxon>
        <taxon>Pseudomonadati</taxon>
        <taxon>Bacteroidota</taxon>
        <taxon>Cytophagia</taxon>
        <taxon>Cytophagales</taxon>
        <taxon>Hymenobacteraceae</taxon>
        <taxon>Hymenobacter</taxon>
    </lineage>
</organism>
<feature type="domain" description="ILEI/PANDER" evidence="1">
    <location>
        <begin position="44"/>
        <end position="111"/>
    </location>
</feature>
<evidence type="ECO:0000313" key="2">
    <source>
        <dbReference type="EMBL" id="UOQ75051.1"/>
    </source>
</evidence>
<accession>A0A8T9QF58</accession>
<evidence type="ECO:0000259" key="1">
    <source>
        <dbReference type="Pfam" id="PF15711"/>
    </source>
</evidence>
<reference evidence="2" key="1">
    <citation type="submission" date="2022-04" db="EMBL/GenBank/DDBJ databases">
        <title>Hymenobacter sp. isolated from the air.</title>
        <authorList>
            <person name="Won M."/>
            <person name="Lee C.-M."/>
            <person name="Woen H.-Y."/>
            <person name="Kwon S.-W."/>
        </authorList>
    </citation>
    <scope>NUCLEOTIDE SEQUENCE</scope>
    <source>
        <strain evidence="2">5116S-3</strain>
    </source>
</reference>
<dbReference type="Proteomes" id="UP000831796">
    <property type="component" value="Chromosome"/>
</dbReference>
<dbReference type="KEGG" id="hcu:MUN79_24025"/>
<dbReference type="AlphaFoldDB" id="A0A8T9QF58"/>
<dbReference type="Gene3D" id="2.60.40.4070">
    <property type="match status" value="1"/>
</dbReference>
<gene>
    <name evidence="2" type="ORF">MUN79_24025</name>
</gene>
<dbReference type="EMBL" id="CP095046">
    <property type="protein sequence ID" value="UOQ75051.1"/>
    <property type="molecule type" value="Genomic_DNA"/>
</dbReference>
<evidence type="ECO:0000313" key="3">
    <source>
        <dbReference type="Proteomes" id="UP000831796"/>
    </source>
</evidence>
<sequence>MAVYDAASLKPMRNIGGGPYDSCGQATNRYYHFASTKDAADNINTPARQAQLLRLLTNVPQGAYVALVSLNKVNFSSFSPALKAAFTALGAQRVNTLQDSDPYALFGRKGAGPAQEATASTSSTVPRNSQIITLNGTLNTFASSGSLTSVRIGPAQEWTTLHHTIRVEPSDSYKLQLVGFDAQGARKVLDDNITIAKREYSLAGVSAATYPYLQLVLTATDNVNRTAPQIEQLLVTYRGYPEGIVRRDSVLAKMPKAYDPAALAEQAATGFVKVPVIFQNVSALPFGTPLKATFTLRNATKEVSTEIDVPTLNANGAVTINAELNLRGQNLYGDISGSITLNINKEGRRLPELFYFNNELAIPSFKVEDRSVPPVLDVAFDGQRILNGDIVSPRPVISVVLTDEDLQQPITDRNAFDLILTPRNGPPEKVDLTAANVTFTTNPAKGTARIDYEPGQDKPLRDGQYTLEAQGRDATGRTAGDENYKVQFEVVNASTITNIFPYPNPITHKAKFVFTLTGSELPRNMKIQIMTLTGKVVREIMMQEMGMVRIGNNITDYAWDGTDEYGDRLANGTYLYRVVMDDPQNKFERRNTVADKAFKNGWGKLVLLR</sequence>